<dbReference type="EMBL" id="WIXE01010119">
    <property type="protein sequence ID" value="KAK5977854.1"/>
    <property type="molecule type" value="Genomic_DNA"/>
</dbReference>
<feature type="transmembrane region" description="Helical" evidence="1">
    <location>
        <begin position="168"/>
        <end position="186"/>
    </location>
</feature>
<dbReference type="Proteomes" id="UP001331761">
    <property type="component" value="Unassembled WGS sequence"/>
</dbReference>
<dbReference type="InterPro" id="IPR019422">
    <property type="entry name" value="7TM_GPCR_serpentine_rcpt_Srh"/>
</dbReference>
<keyword evidence="1" id="KW-1133">Transmembrane helix</keyword>
<keyword evidence="1" id="KW-0812">Transmembrane</keyword>
<proteinExistence type="predicted"/>
<evidence type="ECO:0000256" key="1">
    <source>
        <dbReference type="SAM" id="Phobius"/>
    </source>
</evidence>
<evidence type="ECO:0000313" key="3">
    <source>
        <dbReference type="Proteomes" id="UP001331761"/>
    </source>
</evidence>
<sequence>MGYPAGIAQWIHVSTHACIIIVVIACSWLVATILNLFNYRRHLVTPIYPALSITDRGHFYTSIGIFLIYFIPCTIGILDILPDQADAKKWVEEEYSCGKSAIFLPHIQIFTPWKVKRIAITAVSLAGVAFVTYSFHVSIPAATMFVPIVALMYILGTTNRVNRGLGNLALATLGAHGCVAALTLIMCNEPYRNFMLGPIREYWQRRKPMVIVRVSESTRSI</sequence>
<name>A0AAN8J217_TRICO</name>
<evidence type="ECO:0000313" key="2">
    <source>
        <dbReference type="EMBL" id="KAK5977854.1"/>
    </source>
</evidence>
<organism evidence="2 3">
    <name type="scientific">Trichostrongylus colubriformis</name>
    <name type="common">Black scour worm</name>
    <dbReference type="NCBI Taxonomy" id="6319"/>
    <lineage>
        <taxon>Eukaryota</taxon>
        <taxon>Metazoa</taxon>
        <taxon>Ecdysozoa</taxon>
        <taxon>Nematoda</taxon>
        <taxon>Chromadorea</taxon>
        <taxon>Rhabditida</taxon>
        <taxon>Rhabditina</taxon>
        <taxon>Rhabditomorpha</taxon>
        <taxon>Strongyloidea</taxon>
        <taxon>Trichostrongylidae</taxon>
        <taxon>Trichostrongylus</taxon>
    </lineage>
</organism>
<reference evidence="2 3" key="1">
    <citation type="submission" date="2019-10" db="EMBL/GenBank/DDBJ databases">
        <title>Assembly and Annotation for the nematode Trichostrongylus colubriformis.</title>
        <authorList>
            <person name="Martin J."/>
        </authorList>
    </citation>
    <scope>NUCLEOTIDE SEQUENCE [LARGE SCALE GENOMIC DNA]</scope>
    <source>
        <strain evidence="2">G859</strain>
        <tissue evidence="2">Whole worm</tissue>
    </source>
</reference>
<feature type="transmembrane region" description="Helical" evidence="1">
    <location>
        <begin position="139"/>
        <end position="156"/>
    </location>
</feature>
<dbReference type="AlphaFoldDB" id="A0AAN8J217"/>
<dbReference type="Pfam" id="PF10318">
    <property type="entry name" value="7TM_GPCR_Srh"/>
    <property type="match status" value="1"/>
</dbReference>
<gene>
    <name evidence="2" type="ORF">GCK32_008461</name>
</gene>
<keyword evidence="1" id="KW-0472">Membrane</keyword>
<protein>
    <submittedName>
        <fullName evidence="2">Uncharacterized protein</fullName>
    </submittedName>
</protein>
<keyword evidence="3" id="KW-1185">Reference proteome</keyword>
<accession>A0AAN8J217</accession>
<feature type="transmembrane region" description="Helical" evidence="1">
    <location>
        <begin position="17"/>
        <end position="39"/>
    </location>
</feature>
<feature type="transmembrane region" description="Helical" evidence="1">
    <location>
        <begin position="59"/>
        <end position="81"/>
    </location>
</feature>
<comment type="caution">
    <text evidence="2">The sequence shown here is derived from an EMBL/GenBank/DDBJ whole genome shotgun (WGS) entry which is preliminary data.</text>
</comment>